<evidence type="ECO:0000313" key="3">
    <source>
        <dbReference type="Proteomes" id="UP000589620"/>
    </source>
</evidence>
<protein>
    <submittedName>
        <fullName evidence="2">Uncharacterized protein</fullName>
    </submittedName>
</protein>
<feature type="region of interest" description="Disordered" evidence="1">
    <location>
        <begin position="1"/>
        <end position="28"/>
    </location>
</feature>
<name>A0A852SXP9_9MICO</name>
<organism evidence="2 3">
    <name type="scientific">Leifsonia soli</name>
    <dbReference type="NCBI Taxonomy" id="582665"/>
    <lineage>
        <taxon>Bacteria</taxon>
        <taxon>Bacillati</taxon>
        <taxon>Actinomycetota</taxon>
        <taxon>Actinomycetes</taxon>
        <taxon>Micrococcales</taxon>
        <taxon>Microbacteriaceae</taxon>
        <taxon>Leifsonia</taxon>
    </lineage>
</organism>
<comment type="caution">
    <text evidence="2">The sequence shown here is derived from an EMBL/GenBank/DDBJ whole genome shotgun (WGS) entry which is preliminary data.</text>
</comment>
<sequence length="109" mass="11797">MWRRASGDRSTAGRGAETSGSRGPGLGVGVQVYVREHEPATSDDWVGEPTGVIVAPGDRGLRNVYGPQDGLTTWTVSFFEPQHRRDGRGPYETAVIPASLLVAEEPYDR</sequence>
<dbReference type="EMBL" id="JACCBJ010000001">
    <property type="protein sequence ID" value="NYD73260.1"/>
    <property type="molecule type" value="Genomic_DNA"/>
</dbReference>
<keyword evidence="3" id="KW-1185">Reference proteome</keyword>
<proteinExistence type="predicted"/>
<evidence type="ECO:0000313" key="2">
    <source>
        <dbReference type="EMBL" id="NYD73260.1"/>
    </source>
</evidence>
<accession>A0A852SXP9</accession>
<dbReference type="Proteomes" id="UP000589620">
    <property type="component" value="Unassembled WGS sequence"/>
</dbReference>
<reference evidence="2 3" key="1">
    <citation type="submission" date="2020-07" db="EMBL/GenBank/DDBJ databases">
        <title>Sequencing the genomes of 1000 actinobacteria strains.</title>
        <authorList>
            <person name="Klenk H.-P."/>
        </authorList>
    </citation>
    <scope>NUCLEOTIDE SEQUENCE [LARGE SCALE GENOMIC DNA]</scope>
    <source>
        <strain evidence="2 3">DSM 23871</strain>
    </source>
</reference>
<dbReference type="AlphaFoldDB" id="A0A852SXP9"/>
<dbReference type="RefSeq" id="WP_246297985.1">
    <property type="nucleotide sequence ID" value="NZ_BAAAPX010000001.1"/>
</dbReference>
<evidence type="ECO:0000256" key="1">
    <source>
        <dbReference type="SAM" id="MobiDB-lite"/>
    </source>
</evidence>
<gene>
    <name evidence="2" type="ORF">BJ963_000779</name>
</gene>